<name>A0A139RGJ7_STROR</name>
<protein>
    <recommendedName>
        <fullName evidence="3">TetR family transcriptional regulator</fullName>
    </recommendedName>
</protein>
<evidence type="ECO:0008006" key="3">
    <source>
        <dbReference type="Google" id="ProtNLM"/>
    </source>
</evidence>
<proteinExistence type="predicted"/>
<dbReference type="EMBL" id="LQZE01000343">
    <property type="protein sequence ID" value="KXU13879.1"/>
    <property type="molecule type" value="Genomic_DNA"/>
</dbReference>
<dbReference type="InterPro" id="IPR050624">
    <property type="entry name" value="HTH-type_Tx_Regulator"/>
</dbReference>
<comment type="caution">
    <text evidence="1">The sequence shown here is derived from an EMBL/GenBank/DDBJ whole genome shotgun (WGS) entry which is preliminary data.</text>
</comment>
<dbReference type="Proteomes" id="UP000072989">
    <property type="component" value="Unassembled WGS sequence"/>
</dbReference>
<reference evidence="1 2" key="1">
    <citation type="submission" date="2016-01" db="EMBL/GenBank/DDBJ databases">
        <title>Highly variable Streptococcus oralis are common among viridans streptococci isolated from primates.</title>
        <authorList>
            <person name="Denapaite D."/>
            <person name="Rieger M."/>
            <person name="Koendgen S."/>
            <person name="Brueckner R."/>
            <person name="Ochigava I."/>
            <person name="Kappeler P."/>
            <person name="Maetz-Rensing K."/>
            <person name="Leendertz F."/>
            <person name="Hakenbeck R."/>
        </authorList>
    </citation>
    <scope>NUCLEOTIDE SEQUENCE [LARGE SCALE GENOMIC DNA]</scope>
    <source>
        <strain evidence="1 2">DD17</strain>
    </source>
</reference>
<dbReference type="Gene3D" id="1.10.357.10">
    <property type="entry name" value="Tetracycline Repressor, domain 2"/>
    <property type="match status" value="1"/>
</dbReference>
<dbReference type="SUPFAM" id="SSF46689">
    <property type="entry name" value="Homeodomain-like"/>
    <property type="match status" value="1"/>
</dbReference>
<sequence length="190" mass="22438">MAKDTRDMITSAFLELAKKEPNRSSFSMTEIAQQAQVSRQAIYQKHFNNVEEIIDYIHKQTDKRIFGTYNHYRPEMDGSIFEYLADKVLPLVYENRDVIRTLYLTKADAGWHDFLCETYSKWAQKQLQFNRFHLDKKCLAHLTACMTISIIEMWITQDKPVPPSKFKQTFLDMVGTPLQDYVSYNKEVYP</sequence>
<accession>A0A139RGJ7</accession>
<gene>
    <name evidence="1" type="ORF">SORDD17_01615</name>
</gene>
<dbReference type="RefSeq" id="WP_061866338.1">
    <property type="nucleotide sequence ID" value="NZ_KQ970809.1"/>
</dbReference>
<dbReference type="AlphaFoldDB" id="A0A139RGJ7"/>
<dbReference type="PANTHER" id="PTHR43479">
    <property type="entry name" value="ACREF/ENVCD OPERON REPRESSOR-RELATED"/>
    <property type="match status" value="1"/>
</dbReference>
<organism evidence="1 2">
    <name type="scientific">Streptococcus oralis</name>
    <dbReference type="NCBI Taxonomy" id="1303"/>
    <lineage>
        <taxon>Bacteria</taxon>
        <taxon>Bacillati</taxon>
        <taxon>Bacillota</taxon>
        <taxon>Bacilli</taxon>
        <taxon>Lactobacillales</taxon>
        <taxon>Streptococcaceae</taxon>
        <taxon>Streptococcus</taxon>
    </lineage>
</organism>
<dbReference type="InterPro" id="IPR009057">
    <property type="entry name" value="Homeodomain-like_sf"/>
</dbReference>
<dbReference type="PANTHER" id="PTHR43479:SF7">
    <property type="entry name" value="TETR-FAMILY TRANSCRIPTIONAL REGULATOR"/>
    <property type="match status" value="1"/>
</dbReference>
<dbReference type="PATRIC" id="fig|1303.87.peg.1934"/>
<evidence type="ECO:0000313" key="1">
    <source>
        <dbReference type="EMBL" id="KXU13879.1"/>
    </source>
</evidence>
<evidence type="ECO:0000313" key="2">
    <source>
        <dbReference type="Proteomes" id="UP000072989"/>
    </source>
</evidence>